<proteinExistence type="inferred from homology"/>
<keyword evidence="5 8" id="KW-0378">Hydrolase</keyword>
<evidence type="ECO:0000313" key="11">
    <source>
        <dbReference type="Proteomes" id="UP000799118"/>
    </source>
</evidence>
<evidence type="ECO:0000256" key="4">
    <source>
        <dbReference type="ARBA" id="ARBA00022786"/>
    </source>
</evidence>
<dbReference type="PANTHER" id="PTHR10589">
    <property type="entry name" value="UBIQUITIN CARBOXYL-TERMINAL HYDROLASE"/>
    <property type="match status" value="1"/>
</dbReference>
<evidence type="ECO:0000313" key="10">
    <source>
        <dbReference type="EMBL" id="KAE9407840.1"/>
    </source>
</evidence>
<reference evidence="10" key="1">
    <citation type="journal article" date="2019" name="Environ. Microbiol.">
        <title>Fungal ecological strategies reflected in gene transcription - a case study of two litter decomposers.</title>
        <authorList>
            <person name="Barbi F."/>
            <person name="Kohler A."/>
            <person name="Barry K."/>
            <person name="Baskaran P."/>
            <person name="Daum C."/>
            <person name="Fauchery L."/>
            <person name="Ihrmark K."/>
            <person name="Kuo A."/>
            <person name="LaButti K."/>
            <person name="Lipzen A."/>
            <person name="Morin E."/>
            <person name="Grigoriev I.V."/>
            <person name="Henrissat B."/>
            <person name="Lindahl B."/>
            <person name="Martin F."/>
        </authorList>
    </citation>
    <scope>NUCLEOTIDE SEQUENCE</scope>
    <source>
        <strain evidence="10">JB14</strain>
    </source>
</reference>
<dbReference type="PANTHER" id="PTHR10589:SF17">
    <property type="entry name" value="UBIQUITIN CARBOXYL-TERMINAL HYDROLASE"/>
    <property type="match status" value="1"/>
</dbReference>
<organism evidence="10 11">
    <name type="scientific">Gymnopus androsaceus JB14</name>
    <dbReference type="NCBI Taxonomy" id="1447944"/>
    <lineage>
        <taxon>Eukaryota</taxon>
        <taxon>Fungi</taxon>
        <taxon>Dikarya</taxon>
        <taxon>Basidiomycota</taxon>
        <taxon>Agaricomycotina</taxon>
        <taxon>Agaricomycetes</taxon>
        <taxon>Agaricomycetidae</taxon>
        <taxon>Agaricales</taxon>
        <taxon>Marasmiineae</taxon>
        <taxon>Omphalotaceae</taxon>
        <taxon>Gymnopus</taxon>
    </lineage>
</organism>
<dbReference type="GO" id="GO:0004843">
    <property type="term" value="F:cysteine-type deubiquitinase activity"/>
    <property type="evidence" value="ECO:0007669"/>
    <property type="project" value="UniProtKB-EC"/>
</dbReference>
<evidence type="ECO:0000256" key="3">
    <source>
        <dbReference type="ARBA" id="ARBA00022670"/>
    </source>
</evidence>
<dbReference type="Gene3D" id="3.40.532.10">
    <property type="entry name" value="Peptidase C12, ubiquitin carboxyl-terminal hydrolase"/>
    <property type="match status" value="1"/>
</dbReference>
<dbReference type="SUPFAM" id="SSF54001">
    <property type="entry name" value="Cysteine proteinases"/>
    <property type="match status" value="1"/>
</dbReference>
<dbReference type="InterPro" id="IPR057254">
    <property type="entry name" value="UCH_AS"/>
</dbReference>
<keyword evidence="3 8" id="KW-0645">Protease</keyword>
<keyword evidence="11" id="KW-1185">Reference proteome</keyword>
<evidence type="ECO:0000256" key="8">
    <source>
        <dbReference type="RuleBase" id="RU361215"/>
    </source>
</evidence>
<dbReference type="InterPro" id="IPR036959">
    <property type="entry name" value="Peptidase_C12_UCH_sf"/>
</dbReference>
<dbReference type="EMBL" id="ML769393">
    <property type="protein sequence ID" value="KAE9407840.1"/>
    <property type="molecule type" value="Genomic_DNA"/>
</dbReference>
<dbReference type="CDD" id="cd09616">
    <property type="entry name" value="Peptidase_C12_UCH_L1_L3"/>
    <property type="match status" value="1"/>
</dbReference>
<comment type="catalytic activity">
    <reaction evidence="1 8">
        <text>Thiol-dependent hydrolysis of ester, thioester, amide, peptide and isopeptide bonds formed by the C-terminal Gly of ubiquitin (a 76-residue protein attached to proteins as an intracellular targeting signal).</text>
        <dbReference type="EC" id="3.4.19.12"/>
    </reaction>
</comment>
<dbReference type="GO" id="GO:0006511">
    <property type="term" value="P:ubiquitin-dependent protein catabolic process"/>
    <property type="evidence" value="ECO:0007669"/>
    <property type="project" value="UniProtKB-UniRule"/>
</dbReference>
<name>A0A6A4ICW1_9AGAR</name>
<accession>A0A6A4ICW1</accession>
<evidence type="ECO:0000256" key="6">
    <source>
        <dbReference type="ARBA" id="ARBA00022807"/>
    </source>
</evidence>
<dbReference type="OrthoDB" id="427186at2759"/>
<protein>
    <recommendedName>
        <fullName evidence="8">Ubiquitin carboxyl-terminal hydrolase</fullName>
        <ecNumber evidence="8">3.4.19.12</ecNumber>
    </recommendedName>
</protein>
<gene>
    <name evidence="10" type="ORF">BT96DRAFT_850029</name>
</gene>
<dbReference type="InterPro" id="IPR038765">
    <property type="entry name" value="Papain-like_cys_pep_sf"/>
</dbReference>
<sequence>MSDNTDWIPLESNPLVFNSWANQAGLDISSGDQFYDLYGLDAEFLATIPRPVKAVILVFPWTEARYRRAEEDEQIAREGNPVDSSVFWMKQTIHNACGAMAIIHSLANADVTLVEGSPLDTFYKACRSKPPLERSRLLEQTPIFREIHASVADKGQVPLPETNDRMDQAYTCFIRTTAGRVIELDGGRSAAVDRGECTDLLEDVARIAGEEFIGKSSSIKFSMMYLGHASV</sequence>
<dbReference type="PROSITE" id="PS52048">
    <property type="entry name" value="UCH_DOMAIN"/>
    <property type="match status" value="1"/>
</dbReference>
<evidence type="ECO:0000256" key="5">
    <source>
        <dbReference type="ARBA" id="ARBA00022801"/>
    </source>
</evidence>
<dbReference type="GO" id="GO:0005737">
    <property type="term" value="C:cytoplasm"/>
    <property type="evidence" value="ECO:0007669"/>
    <property type="project" value="TreeGrafter"/>
</dbReference>
<evidence type="ECO:0000256" key="2">
    <source>
        <dbReference type="ARBA" id="ARBA00009326"/>
    </source>
</evidence>
<comment type="caution">
    <text evidence="7">Lacks conserved residue(s) required for the propagation of feature annotation.</text>
</comment>
<feature type="domain" description="UCH catalytic" evidence="9">
    <location>
        <begin position="6"/>
        <end position="228"/>
    </location>
</feature>
<dbReference type="Pfam" id="PF01088">
    <property type="entry name" value="Peptidase_C12"/>
    <property type="match status" value="1"/>
</dbReference>
<evidence type="ECO:0000256" key="7">
    <source>
        <dbReference type="PROSITE-ProRule" id="PRU01393"/>
    </source>
</evidence>
<dbReference type="GO" id="GO:0016579">
    <property type="term" value="P:protein deubiquitination"/>
    <property type="evidence" value="ECO:0007669"/>
    <property type="project" value="TreeGrafter"/>
</dbReference>
<dbReference type="FunFam" id="3.40.532.10:FF:000006">
    <property type="entry name" value="Ubiquitin carboxyl-terminal hydrolase"/>
    <property type="match status" value="1"/>
</dbReference>
<dbReference type="Proteomes" id="UP000799118">
    <property type="component" value="Unassembled WGS sequence"/>
</dbReference>
<keyword evidence="4 8" id="KW-0833">Ubl conjugation pathway</keyword>
<evidence type="ECO:0000259" key="9">
    <source>
        <dbReference type="PROSITE" id="PS52048"/>
    </source>
</evidence>
<dbReference type="AlphaFoldDB" id="A0A6A4ICW1"/>
<dbReference type="InterPro" id="IPR001578">
    <property type="entry name" value="Peptidase_C12_UCH"/>
</dbReference>
<comment type="similarity">
    <text evidence="2 7 8">Belongs to the peptidase C12 family.</text>
</comment>
<keyword evidence="6 8" id="KW-0788">Thiol protease</keyword>
<dbReference type="PROSITE" id="PS00140">
    <property type="entry name" value="UCH_1"/>
    <property type="match status" value="1"/>
</dbReference>
<dbReference type="PRINTS" id="PR00707">
    <property type="entry name" value="UBCTHYDRLASE"/>
</dbReference>
<dbReference type="EC" id="3.4.19.12" evidence="8"/>
<evidence type="ECO:0000256" key="1">
    <source>
        <dbReference type="ARBA" id="ARBA00000707"/>
    </source>
</evidence>